<gene>
    <name evidence="1" type="ORF">GLW05_18870</name>
</gene>
<accession>A0A6I5A5T3</accession>
<dbReference type="OrthoDB" id="2870044at2"/>
<reference evidence="1 2" key="1">
    <citation type="submission" date="2019-11" db="EMBL/GenBank/DDBJ databases">
        <title>Genome sequences of 17 halophilic strains isolated from different environments.</title>
        <authorList>
            <person name="Furrow R.E."/>
        </authorList>
    </citation>
    <scope>NUCLEOTIDE SEQUENCE [LARGE SCALE GENOMIC DNA]</scope>
    <source>
        <strain evidence="1 2">22514_16_FS</strain>
    </source>
</reference>
<evidence type="ECO:0000313" key="2">
    <source>
        <dbReference type="Proteomes" id="UP000468638"/>
    </source>
</evidence>
<sequence>MKKKKILALIVIILLVSGSIIWINFSDFEFGKYDNFQEALDKGIPYEVNDVIHTMQYDGVTIVLYTTYPDKDQMPNADFEVLNVAFLEGSDEDGWKNIGFDSWKHYENDNMTVYVEPLRVHDDKANVLHEFYVVFGKINNPDIATIETKAEKDLSFEEAEVISKNGRRYYLQIGQEHIVRGLSEDGEVIDRQGG</sequence>
<proteinExistence type="predicted"/>
<evidence type="ECO:0000313" key="1">
    <source>
        <dbReference type="EMBL" id="MYL35643.1"/>
    </source>
</evidence>
<dbReference type="AlphaFoldDB" id="A0A6I5A5T3"/>
<comment type="caution">
    <text evidence="1">The sequence shown here is derived from an EMBL/GenBank/DDBJ whole genome shotgun (WGS) entry which is preliminary data.</text>
</comment>
<dbReference type="RefSeq" id="WP_160910161.1">
    <property type="nucleotide sequence ID" value="NZ_WMEQ01000019.1"/>
</dbReference>
<dbReference type="Proteomes" id="UP000468638">
    <property type="component" value="Unassembled WGS sequence"/>
</dbReference>
<organism evidence="1 2">
    <name type="scientific">Pontibacillus yanchengensis</name>
    <dbReference type="NCBI Taxonomy" id="462910"/>
    <lineage>
        <taxon>Bacteria</taxon>
        <taxon>Bacillati</taxon>
        <taxon>Bacillota</taxon>
        <taxon>Bacilli</taxon>
        <taxon>Bacillales</taxon>
        <taxon>Bacillaceae</taxon>
        <taxon>Pontibacillus</taxon>
    </lineage>
</organism>
<protein>
    <submittedName>
        <fullName evidence="1">Uncharacterized protein</fullName>
    </submittedName>
</protein>
<name>A0A6I5A5T3_9BACI</name>
<dbReference type="EMBL" id="WMEQ01000019">
    <property type="protein sequence ID" value="MYL35643.1"/>
    <property type="molecule type" value="Genomic_DNA"/>
</dbReference>